<dbReference type="PANTHER" id="PTHR46211">
    <property type="entry name" value="GLYCEROPHOSPHORYL DIESTER PHOSPHODIESTERASE"/>
    <property type="match status" value="1"/>
</dbReference>
<dbReference type="PROSITE" id="PS51704">
    <property type="entry name" value="GP_PDE"/>
    <property type="match status" value="1"/>
</dbReference>
<evidence type="ECO:0000259" key="1">
    <source>
        <dbReference type="PROSITE" id="PS51704"/>
    </source>
</evidence>
<gene>
    <name evidence="2" type="ORF">NC799_00765</name>
</gene>
<dbReference type="GO" id="GO:0006629">
    <property type="term" value="P:lipid metabolic process"/>
    <property type="evidence" value="ECO:0007669"/>
    <property type="project" value="InterPro"/>
</dbReference>
<evidence type="ECO:0000313" key="2">
    <source>
        <dbReference type="EMBL" id="MDC3415446.1"/>
    </source>
</evidence>
<feature type="domain" description="GP-PDE" evidence="1">
    <location>
        <begin position="3"/>
        <end position="239"/>
    </location>
</feature>
<accession>A0A9X3WBX3</accession>
<dbReference type="PANTHER" id="PTHR46211:SF1">
    <property type="entry name" value="GLYCEROPHOSPHODIESTER PHOSPHODIESTERASE, CYTOPLASMIC"/>
    <property type="match status" value="1"/>
</dbReference>
<dbReference type="SUPFAM" id="SSF51695">
    <property type="entry name" value="PLC-like phosphodiesterases"/>
    <property type="match status" value="1"/>
</dbReference>
<protein>
    <submittedName>
        <fullName evidence="2">Glycerophosphodiester phosphodiesterase</fullName>
    </submittedName>
</protein>
<dbReference type="InterPro" id="IPR030395">
    <property type="entry name" value="GP_PDE_dom"/>
</dbReference>
<dbReference type="AlphaFoldDB" id="A0A9X3WBX3"/>
<dbReference type="InterPro" id="IPR017946">
    <property type="entry name" value="PLC-like_Pdiesterase_TIM-brl"/>
</dbReference>
<dbReference type="Proteomes" id="UP001145069">
    <property type="component" value="Unassembled WGS sequence"/>
</dbReference>
<proteinExistence type="predicted"/>
<dbReference type="Pfam" id="PF03009">
    <property type="entry name" value="GDPD"/>
    <property type="match status" value="1"/>
</dbReference>
<reference evidence="2" key="1">
    <citation type="submission" date="2022-06" db="EMBL/GenBank/DDBJ databases">
        <title>Aquibacillus sp. a new bacterium isolated from soil saline samples.</title>
        <authorList>
            <person name="Galisteo C."/>
            <person name="De La Haba R."/>
            <person name="Sanchez-Porro C."/>
            <person name="Ventosa A."/>
        </authorList>
    </citation>
    <scope>NUCLEOTIDE SEQUENCE</scope>
    <source>
        <strain evidence="2">3ASR75-54</strain>
    </source>
</reference>
<dbReference type="GO" id="GO:0008081">
    <property type="term" value="F:phosphoric diester hydrolase activity"/>
    <property type="evidence" value="ECO:0007669"/>
    <property type="project" value="InterPro"/>
</dbReference>
<comment type="caution">
    <text evidence="2">The sequence shown here is derived from an EMBL/GenBank/DDBJ whole genome shotgun (WGS) entry which is preliminary data.</text>
</comment>
<name>A0A9X3WBX3_9BACI</name>
<organism evidence="2 3">
    <name type="scientific">Aquibacillus salsiterrae</name>
    <dbReference type="NCBI Taxonomy" id="2950439"/>
    <lineage>
        <taxon>Bacteria</taxon>
        <taxon>Bacillati</taxon>
        <taxon>Bacillota</taxon>
        <taxon>Bacilli</taxon>
        <taxon>Bacillales</taxon>
        <taxon>Bacillaceae</taxon>
        <taxon>Aquibacillus</taxon>
    </lineage>
</organism>
<keyword evidence="3" id="KW-1185">Reference proteome</keyword>
<dbReference type="CDD" id="cd08563">
    <property type="entry name" value="GDPD_TtGDE_like"/>
    <property type="match status" value="1"/>
</dbReference>
<dbReference type="EMBL" id="JAMQKC010000001">
    <property type="protein sequence ID" value="MDC3415446.1"/>
    <property type="molecule type" value="Genomic_DNA"/>
</dbReference>
<sequence>MKTIIYAHRGASKLAPENTMPAFELAYKMGAEGIETDVQLTKDNVPVLIHDENVRRTTNGTGFLLDYTLAELKQLDAGSWFSDQYRGTSIPTLHEFLQWVQDKHIKINLELKNNIIDYKDLEKIVYDHLEAFNLLDRTVISSFNSASIHQVGLIDESVTTGFLTSQKIKDLIDFAKDQGARGLHIKYRMLNPSIVKEAHLNNLYVAVYTVNRPIQLRRCFRLSCDAIFTDVPNIAKQTRDMLS</sequence>
<evidence type="ECO:0000313" key="3">
    <source>
        <dbReference type="Proteomes" id="UP001145069"/>
    </source>
</evidence>
<dbReference type="Gene3D" id="3.20.20.190">
    <property type="entry name" value="Phosphatidylinositol (PI) phosphodiesterase"/>
    <property type="match status" value="1"/>
</dbReference>